<accession>A0ABR5VW50</accession>
<dbReference type="Proteomes" id="UP000075609">
    <property type="component" value="Unassembled WGS sequence"/>
</dbReference>
<evidence type="ECO:0000313" key="2">
    <source>
        <dbReference type="Proteomes" id="UP000075609"/>
    </source>
</evidence>
<keyword evidence="2" id="KW-1185">Reference proteome</keyword>
<dbReference type="RefSeq" id="WP_061900978.1">
    <property type="nucleotide sequence ID" value="NZ_CAXYEW010000087.1"/>
</dbReference>
<sequence length="90" mass="10051">MVIAEFSFIHHGYSGSLSVSDPNLVRRIQEDIIQGRRQELFLMLVVLLLGESARRSVSEKAGSTLMELKELYELGDCSVTLSNGVKLRIV</sequence>
<organism evidence="1 2">
    <name type="scientific">Vibrio cidicii</name>
    <dbReference type="NCBI Taxonomy" id="1763883"/>
    <lineage>
        <taxon>Bacteria</taxon>
        <taxon>Pseudomonadati</taxon>
        <taxon>Pseudomonadota</taxon>
        <taxon>Gammaproteobacteria</taxon>
        <taxon>Vibrionales</taxon>
        <taxon>Vibrionaceae</taxon>
        <taxon>Vibrio</taxon>
    </lineage>
</organism>
<protein>
    <submittedName>
        <fullName evidence="1">Uncharacterized protein</fullName>
    </submittedName>
</protein>
<reference evidence="1 2" key="1">
    <citation type="submission" date="2015-12" db="EMBL/GenBank/DDBJ databases">
        <authorList>
            <person name="Tarr C.L."/>
            <person name="Gladney L.M."/>
        </authorList>
    </citation>
    <scope>NUCLEOTIDE SEQUENCE [LARGE SCALE GENOMIC DNA]</scope>
    <source>
        <strain evidence="1 2">1048-83</strain>
    </source>
</reference>
<comment type="caution">
    <text evidence="1">The sequence shown here is derived from an EMBL/GenBank/DDBJ whole genome shotgun (WGS) entry which is preliminary data.</text>
</comment>
<gene>
    <name evidence="1" type="ORF">ATY35_20450</name>
</gene>
<proteinExistence type="predicted"/>
<name>A0ABR5VW50_9VIBR</name>
<dbReference type="EMBL" id="LOBP01000215">
    <property type="protein sequence ID" value="KYN79435.1"/>
    <property type="molecule type" value="Genomic_DNA"/>
</dbReference>
<evidence type="ECO:0000313" key="1">
    <source>
        <dbReference type="EMBL" id="KYN79435.1"/>
    </source>
</evidence>